<feature type="compositionally biased region" description="Polar residues" evidence="2">
    <location>
        <begin position="86"/>
        <end position="99"/>
    </location>
</feature>
<organism evidence="3 4">
    <name type="scientific">Paramuricea clavata</name>
    <name type="common">Red gorgonian</name>
    <name type="synonym">Violescent sea-whip</name>
    <dbReference type="NCBI Taxonomy" id="317549"/>
    <lineage>
        <taxon>Eukaryota</taxon>
        <taxon>Metazoa</taxon>
        <taxon>Cnidaria</taxon>
        <taxon>Anthozoa</taxon>
        <taxon>Octocorallia</taxon>
        <taxon>Malacalcyonacea</taxon>
        <taxon>Plexauridae</taxon>
        <taxon>Paramuricea</taxon>
    </lineage>
</organism>
<dbReference type="EMBL" id="CACRXK020002455">
    <property type="protein sequence ID" value="CAB3994404.1"/>
    <property type="molecule type" value="Genomic_DNA"/>
</dbReference>
<accession>A0A7D9HZX9</accession>
<dbReference type="AlphaFoldDB" id="A0A7D9HZX9"/>
<feature type="coiled-coil region" evidence="1">
    <location>
        <begin position="3"/>
        <end position="30"/>
    </location>
</feature>
<reference evidence="3" key="1">
    <citation type="submission" date="2020-04" db="EMBL/GenBank/DDBJ databases">
        <authorList>
            <person name="Alioto T."/>
            <person name="Alioto T."/>
            <person name="Gomez Garrido J."/>
        </authorList>
    </citation>
    <scope>NUCLEOTIDE SEQUENCE</scope>
    <source>
        <strain evidence="3">A484AB</strain>
    </source>
</reference>
<keyword evidence="4" id="KW-1185">Reference proteome</keyword>
<dbReference type="Proteomes" id="UP001152795">
    <property type="component" value="Unassembled WGS sequence"/>
</dbReference>
<evidence type="ECO:0000256" key="2">
    <source>
        <dbReference type="SAM" id="MobiDB-lite"/>
    </source>
</evidence>
<gene>
    <name evidence="3" type="ORF">PACLA_8A032034</name>
</gene>
<sequence length="109" mass="12301">MAIQEKDEVIENLQSKNEELLRYIDLFEKSEKMQHQGIDISGTKKKSRALKIFVSGRNVLWFAKSFGMELESMTVKEMNSNVRHNLVADNSGTGNTDNVSGFDAVSDDD</sequence>
<proteinExistence type="predicted"/>
<evidence type="ECO:0000256" key="1">
    <source>
        <dbReference type="SAM" id="Coils"/>
    </source>
</evidence>
<evidence type="ECO:0000313" key="3">
    <source>
        <dbReference type="EMBL" id="CAB3994404.1"/>
    </source>
</evidence>
<feature type="region of interest" description="Disordered" evidence="2">
    <location>
        <begin position="86"/>
        <end position="109"/>
    </location>
</feature>
<protein>
    <submittedName>
        <fullName evidence="3">Uncharacterized protein</fullName>
    </submittedName>
</protein>
<evidence type="ECO:0000313" key="4">
    <source>
        <dbReference type="Proteomes" id="UP001152795"/>
    </source>
</evidence>
<comment type="caution">
    <text evidence="3">The sequence shown here is derived from an EMBL/GenBank/DDBJ whole genome shotgun (WGS) entry which is preliminary data.</text>
</comment>
<name>A0A7D9HZX9_PARCT</name>
<keyword evidence="1" id="KW-0175">Coiled coil</keyword>